<reference evidence="2" key="1">
    <citation type="submission" date="2022-05" db="EMBL/GenBank/DDBJ databases">
        <title>The Musa troglodytarum L. genome provides insights into the mechanism of non-climacteric behaviour and enrichment of carotenoids.</title>
        <authorList>
            <person name="Wang J."/>
        </authorList>
    </citation>
    <scope>NUCLEOTIDE SEQUENCE</scope>
    <source>
        <tissue evidence="2">Leaf</tissue>
    </source>
</reference>
<dbReference type="Proteomes" id="UP001055439">
    <property type="component" value="Chromosome 8"/>
</dbReference>
<dbReference type="AlphaFoldDB" id="A0A9E7HCV0"/>
<gene>
    <name evidence="2" type="ORF">MUK42_35548</name>
</gene>
<protein>
    <submittedName>
        <fullName evidence="2">Uncharacterized protein</fullName>
    </submittedName>
</protein>
<feature type="non-terminal residue" evidence="2">
    <location>
        <position position="243"/>
    </location>
</feature>
<organism evidence="2 3">
    <name type="scientific">Musa troglodytarum</name>
    <name type="common">fe'i banana</name>
    <dbReference type="NCBI Taxonomy" id="320322"/>
    <lineage>
        <taxon>Eukaryota</taxon>
        <taxon>Viridiplantae</taxon>
        <taxon>Streptophyta</taxon>
        <taxon>Embryophyta</taxon>
        <taxon>Tracheophyta</taxon>
        <taxon>Spermatophyta</taxon>
        <taxon>Magnoliopsida</taxon>
        <taxon>Liliopsida</taxon>
        <taxon>Zingiberales</taxon>
        <taxon>Musaceae</taxon>
        <taxon>Musa</taxon>
    </lineage>
</organism>
<evidence type="ECO:0000313" key="3">
    <source>
        <dbReference type="Proteomes" id="UP001055439"/>
    </source>
</evidence>
<sequence length="243" mass="27050">MPSHDPKELVAVMPSIDPDVQTIIQMTPTPSEESHPKISRAANSQPSTMYSTPILKKAEGRRRSIDRRKVEESVGKNSGRVDTKYCVYEFNLKGCSTRNGKGSTLMKEGDAEDISYDANELVLKEGSIPIPENLEGCSHDVGREELSELVHGVHLLCLLTRGRIVHNAFSDSLIQIRRGIVDGWAGAAEWNHSCRWEEKELEKRTTGLFLSTDVLRLQILWCECNVRESQRGECNGAAETGSV</sequence>
<keyword evidence="3" id="KW-1185">Reference proteome</keyword>
<evidence type="ECO:0000256" key="1">
    <source>
        <dbReference type="SAM" id="MobiDB-lite"/>
    </source>
</evidence>
<dbReference type="OrthoDB" id="300780at2759"/>
<evidence type="ECO:0000313" key="2">
    <source>
        <dbReference type="EMBL" id="URE30880.1"/>
    </source>
</evidence>
<proteinExistence type="predicted"/>
<feature type="region of interest" description="Disordered" evidence="1">
    <location>
        <begin position="28"/>
        <end position="47"/>
    </location>
</feature>
<dbReference type="EMBL" id="CP097510">
    <property type="protein sequence ID" value="URE30880.1"/>
    <property type="molecule type" value="Genomic_DNA"/>
</dbReference>
<name>A0A9E7HCV0_9LILI</name>
<accession>A0A9E7HCV0</accession>